<dbReference type="InterPro" id="IPR011527">
    <property type="entry name" value="ABC1_TM_dom"/>
</dbReference>
<feature type="non-terminal residue" evidence="14">
    <location>
        <position position="1"/>
    </location>
</feature>
<keyword evidence="10 11" id="KW-0472">Membrane</keyword>
<dbReference type="Pfam" id="PF00664">
    <property type="entry name" value="ABC_membrane"/>
    <property type="match status" value="1"/>
</dbReference>
<evidence type="ECO:0000256" key="6">
    <source>
        <dbReference type="ARBA" id="ARBA00022840"/>
    </source>
</evidence>
<keyword evidence="2" id="KW-0813">Transport</keyword>
<dbReference type="PANTHER" id="PTHR43394:SF1">
    <property type="entry name" value="ATP-BINDING CASSETTE SUB-FAMILY B MEMBER 10, MITOCHONDRIAL"/>
    <property type="match status" value="1"/>
</dbReference>
<evidence type="ECO:0000256" key="4">
    <source>
        <dbReference type="ARBA" id="ARBA00022692"/>
    </source>
</evidence>
<keyword evidence="4 11" id="KW-0812">Transmembrane</keyword>
<dbReference type="InterPro" id="IPR003758">
    <property type="entry name" value="LpxK"/>
</dbReference>
<evidence type="ECO:0000259" key="12">
    <source>
        <dbReference type="PROSITE" id="PS50893"/>
    </source>
</evidence>
<dbReference type="InterPro" id="IPR011917">
    <property type="entry name" value="ABC_transpr_lipidA"/>
</dbReference>
<feature type="transmembrane region" description="Helical" evidence="11">
    <location>
        <begin position="21"/>
        <end position="49"/>
    </location>
</feature>
<dbReference type="Pfam" id="PF02606">
    <property type="entry name" value="LpxK"/>
    <property type="match status" value="1"/>
</dbReference>
<dbReference type="GO" id="GO:0005524">
    <property type="term" value="F:ATP binding"/>
    <property type="evidence" value="ECO:0007669"/>
    <property type="project" value="UniProtKB-KW"/>
</dbReference>
<dbReference type="GO" id="GO:0016887">
    <property type="term" value="F:ATP hydrolysis activity"/>
    <property type="evidence" value="ECO:0007669"/>
    <property type="project" value="InterPro"/>
</dbReference>
<keyword evidence="5" id="KW-0547">Nucleotide-binding</keyword>
<dbReference type="InterPro" id="IPR036640">
    <property type="entry name" value="ABC1_TM_sf"/>
</dbReference>
<dbReference type="PROSITE" id="PS50929">
    <property type="entry name" value="ABC_TM1F"/>
    <property type="match status" value="1"/>
</dbReference>
<evidence type="ECO:0000256" key="9">
    <source>
        <dbReference type="ARBA" id="ARBA00023055"/>
    </source>
</evidence>
<dbReference type="SUPFAM" id="SSF90123">
    <property type="entry name" value="ABC transporter transmembrane region"/>
    <property type="match status" value="1"/>
</dbReference>
<reference evidence="14" key="1">
    <citation type="submission" date="2018-05" db="EMBL/GenBank/DDBJ databases">
        <authorList>
            <person name="Lanie J.A."/>
            <person name="Ng W.-L."/>
            <person name="Kazmierczak K.M."/>
            <person name="Andrzejewski T.M."/>
            <person name="Davidsen T.M."/>
            <person name="Wayne K.J."/>
            <person name="Tettelin H."/>
            <person name="Glass J.I."/>
            <person name="Rusch D."/>
            <person name="Podicherti R."/>
            <person name="Tsui H.-C.T."/>
            <person name="Winkler M.E."/>
        </authorList>
    </citation>
    <scope>NUCLEOTIDE SEQUENCE</scope>
</reference>
<dbReference type="InterPro" id="IPR003593">
    <property type="entry name" value="AAA+_ATPase"/>
</dbReference>
<dbReference type="UniPathway" id="UPA00359">
    <property type="reaction ID" value="UER00482"/>
</dbReference>
<dbReference type="GO" id="GO:0009245">
    <property type="term" value="P:lipid A biosynthetic process"/>
    <property type="evidence" value="ECO:0007669"/>
    <property type="project" value="InterPro"/>
</dbReference>
<name>A0A381N7Z8_9ZZZZ</name>
<dbReference type="GO" id="GO:0009029">
    <property type="term" value="F:lipid-A 4'-kinase activity"/>
    <property type="evidence" value="ECO:0007669"/>
    <property type="project" value="InterPro"/>
</dbReference>
<dbReference type="HAMAP" id="MF_00409">
    <property type="entry name" value="LpxK"/>
    <property type="match status" value="1"/>
</dbReference>
<feature type="domain" description="ABC transmembrane type-1" evidence="13">
    <location>
        <begin position="33"/>
        <end position="314"/>
    </location>
</feature>
<dbReference type="InterPro" id="IPR003439">
    <property type="entry name" value="ABC_transporter-like_ATP-bd"/>
</dbReference>
<dbReference type="NCBIfam" id="TIGR02203">
    <property type="entry name" value="MsbA_lipidA"/>
    <property type="match status" value="1"/>
</dbReference>
<dbReference type="CDD" id="cd18552">
    <property type="entry name" value="ABC_6TM_MsbA_like"/>
    <property type="match status" value="1"/>
</dbReference>
<dbReference type="InterPro" id="IPR027417">
    <property type="entry name" value="P-loop_NTPase"/>
</dbReference>
<dbReference type="SMART" id="SM00382">
    <property type="entry name" value="AAA"/>
    <property type="match status" value="1"/>
</dbReference>
<dbReference type="EMBL" id="UINC01000179">
    <property type="protein sequence ID" value="SUZ50617.1"/>
    <property type="molecule type" value="Genomic_DNA"/>
</dbReference>
<evidence type="ECO:0000256" key="10">
    <source>
        <dbReference type="ARBA" id="ARBA00023136"/>
    </source>
</evidence>
<dbReference type="PANTHER" id="PTHR43394">
    <property type="entry name" value="ATP-DEPENDENT PERMEASE MDL1, MITOCHONDRIAL"/>
    <property type="match status" value="1"/>
</dbReference>
<dbReference type="AlphaFoldDB" id="A0A381N7Z8"/>
<evidence type="ECO:0000256" key="1">
    <source>
        <dbReference type="ARBA" id="ARBA00004141"/>
    </source>
</evidence>
<dbReference type="Gene3D" id="1.20.1560.10">
    <property type="entry name" value="ABC transporter type 1, transmembrane domain"/>
    <property type="match status" value="1"/>
</dbReference>
<feature type="transmembrane region" description="Helical" evidence="11">
    <location>
        <begin position="149"/>
        <end position="166"/>
    </location>
</feature>
<dbReference type="GO" id="GO:0015421">
    <property type="term" value="F:ABC-type oligopeptide transporter activity"/>
    <property type="evidence" value="ECO:0007669"/>
    <property type="project" value="TreeGrafter"/>
</dbReference>
<keyword evidence="6" id="KW-0067">ATP-binding</keyword>
<dbReference type="InterPro" id="IPR039421">
    <property type="entry name" value="Type_1_exporter"/>
</dbReference>
<keyword evidence="7" id="KW-1278">Translocase</keyword>
<feature type="transmembrane region" description="Helical" evidence="11">
    <location>
        <begin position="69"/>
        <end position="93"/>
    </location>
</feature>
<evidence type="ECO:0000256" key="3">
    <source>
        <dbReference type="ARBA" id="ARBA00022475"/>
    </source>
</evidence>
<evidence type="ECO:0000313" key="14">
    <source>
        <dbReference type="EMBL" id="SUZ50617.1"/>
    </source>
</evidence>
<gene>
    <name evidence="14" type="ORF">METZ01_LOCUS3471</name>
</gene>
<dbReference type="Pfam" id="PF00005">
    <property type="entry name" value="ABC_tran"/>
    <property type="match status" value="1"/>
</dbReference>
<sequence length="943" mass="105058">VENTDLLNKTKPSDFKIYGRLISYVLPYFPQFLISILGFAVFAGSQVAFAEWLKRVIDYVDNPSDDLRLIWPILLILIALSRGVSFFVGNYLLASISNRLVHELRTDLFNKIPVLPSSFFDTRSSGHLVSRITFNVMQVTGAATNALKILIREGLLVIGLVTYLMLLNFKLASIFFIAAPFIAVVVAYAGRRLRKISNQIQTAMGDVTHVASETISAYKEVKAFGGEEYEVNRFFRASDNNRMQNLKLEATNALASPIIQFLVSAALALITWLALDPTVLEAMSPGGFVAFFGAAGMLAKPVRQLSEINSQIQKGLAAASDIFEQLDEEPEKNEGTFENDKIQGLIEFKDLSFSYNFDSSEVLKNINLTINPGETVAFVGKSGAGKTTLVSLIPRFYGDFTGNLTIDGIDLEEYEINNLRSHISLVGQNITLFNDTINKNISYGSISEEFDLIQSASEKAHADEFIKALPDGYETVVGDDGVLLSGGQRQRIAIARAILKDAPILILDEATSALDSESEEYIQDAMSELTRGRTTLVVAHRLSTIESADKIVVLDEGKIVEQGTHKELLKKGKHYANLHAKQFKDDSVPKEAKAVKEFEDYDLSSLPPSKDHTPYLEKAWYKKSLWLWLLWPFSLITKQISKRRLTKFLAGSTKTWSTNIPLIVVGNIVAGGTGKTPFVIWLTKKLSELGYKPGVISRGYGGRAKKYPLIVNDSTRARISGDEPRLIFQNTNVPVYVSPNRVEAAKQMIEDTDCNVIISDDGLQHYQLGRDIEIVIFDGYRGIGNNLCLPAGPLRESIERIESVDFIISSSSSLTKEGISENAIMKFKATEWVRLSDQKRVALDAWPLGKVIHGVAGIGNPSKFFVTLKQLGFKVIEHSFPDHYQFTEEDFTFSEQLPIVMTEKDAARCHKIDIKNIWVLRIEADLPDNFALELLNKIKEEDE</sequence>
<evidence type="ECO:0000256" key="7">
    <source>
        <dbReference type="ARBA" id="ARBA00022967"/>
    </source>
</evidence>
<feature type="transmembrane region" description="Helical" evidence="11">
    <location>
        <begin position="172"/>
        <end position="190"/>
    </location>
</feature>
<evidence type="ECO:0000256" key="5">
    <source>
        <dbReference type="ARBA" id="ARBA00022741"/>
    </source>
</evidence>
<keyword evidence="9" id="KW-0445">Lipid transport</keyword>
<dbReference type="PROSITE" id="PS00211">
    <property type="entry name" value="ABC_TRANSPORTER_1"/>
    <property type="match status" value="1"/>
</dbReference>
<dbReference type="GO" id="GO:0016020">
    <property type="term" value="C:membrane"/>
    <property type="evidence" value="ECO:0007669"/>
    <property type="project" value="UniProtKB-SubCell"/>
</dbReference>
<keyword evidence="3" id="KW-1003">Cell membrane</keyword>
<dbReference type="NCBIfam" id="TIGR00682">
    <property type="entry name" value="lpxK"/>
    <property type="match status" value="1"/>
</dbReference>
<accession>A0A381N7Z8</accession>
<feature type="domain" description="ABC transporter" evidence="12">
    <location>
        <begin position="346"/>
        <end position="581"/>
    </location>
</feature>
<organism evidence="14">
    <name type="scientific">marine metagenome</name>
    <dbReference type="NCBI Taxonomy" id="408172"/>
    <lineage>
        <taxon>unclassified sequences</taxon>
        <taxon>metagenomes</taxon>
        <taxon>ecological metagenomes</taxon>
    </lineage>
</organism>
<protein>
    <submittedName>
        <fullName evidence="14">Uncharacterized protein</fullName>
    </submittedName>
</protein>
<feature type="transmembrane region" description="Helical" evidence="11">
    <location>
        <begin position="253"/>
        <end position="275"/>
    </location>
</feature>
<evidence type="ECO:0000256" key="8">
    <source>
        <dbReference type="ARBA" id="ARBA00022989"/>
    </source>
</evidence>
<keyword evidence="8 11" id="KW-1133">Transmembrane helix</keyword>
<evidence type="ECO:0000256" key="11">
    <source>
        <dbReference type="SAM" id="Phobius"/>
    </source>
</evidence>
<evidence type="ECO:0000259" key="13">
    <source>
        <dbReference type="PROSITE" id="PS50929"/>
    </source>
</evidence>
<dbReference type="SUPFAM" id="SSF52540">
    <property type="entry name" value="P-loop containing nucleoside triphosphate hydrolases"/>
    <property type="match status" value="2"/>
</dbReference>
<comment type="subcellular location">
    <subcellularLocation>
        <location evidence="1">Membrane</location>
        <topology evidence="1">Multi-pass membrane protein</topology>
    </subcellularLocation>
</comment>
<dbReference type="FunFam" id="3.40.50.300:FF:000218">
    <property type="entry name" value="Multidrug ABC transporter ATP-binding protein"/>
    <property type="match status" value="1"/>
</dbReference>
<dbReference type="GO" id="GO:0034040">
    <property type="term" value="F:ATPase-coupled lipid transmembrane transporter activity"/>
    <property type="evidence" value="ECO:0007669"/>
    <property type="project" value="InterPro"/>
</dbReference>
<dbReference type="PROSITE" id="PS50893">
    <property type="entry name" value="ABC_TRANSPORTER_2"/>
    <property type="match status" value="1"/>
</dbReference>
<dbReference type="InterPro" id="IPR017871">
    <property type="entry name" value="ABC_transporter-like_CS"/>
</dbReference>
<dbReference type="Gene3D" id="3.40.50.300">
    <property type="entry name" value="P-loop containing nucleotide triphosphate hydrolases"/>
    <property type="match status" value="1"/>
</dbReference>
<evidence type="ECO:0000256" key="2">
    <source>
        <dbReference type="ARBA" id="ARBA00022448"/>
    </source>
</evidence>
<proteinExistence type="inferred from homology"/>